<keyword evidence="3" id="KW-1185">Reference proteome</keyword>
<dbReference type="EMBL" id="JBHTCE010000001">
    <property type="protein sequence ID" value="MFC7389229.1"/>
    <property type="molecule type" value="Genomic_DNA"/>
</dbReference>
<accession>A0ABW2PIM6</accession>
<evidence type="ECO:0000259" key="1">
    <source>
        <dbReference type="PROSITE" id="PS50943"/>
    </source>
</evidence>
<feature type="domain" description="HTH cro/C1-type" evidence="1">
    <location>
        <begin position="16"/>
        <end position="70"/>
    </location>
</feature>
<dbReference type="Proteomes" id="UP001596439">
    <property type="component" value="Unassembled WGS sequence"/>
</dbReference>
<reference evidence="3" key="1">
    <citation type="journal article" date="2019" name="Int. J. Syst. Evol. Microbiol.">
        <title>The Global Catalogue of Microorganisms (GCM) 10K type strain sequencing project: providing services to taxonomists for standard genome sequencing and annotation.</title>
        <authorList>
            <consortium name="The Broad Institute Genomics Platform"/>
            <consortium name="The Broad Institute Genome Sequencing Center for Infectious Disease"/>
            <person name="Wu L."/>
            <person name="Ma J."/>
        </authorList>
    </citation>
    <scope>NUCLEOTIDE SEQUENCE [LARGE SCALE GENOMIC DNA]</scope>
    <source>
        <strain evidence="3">CCUG 55590</strain>
    </source>
</reference>
<comment type="caution">
    <text evidence="2">The sequence shown here is derived from an EMBL/GenBank/DDBJ whole genome shotgun (WGS) entry which is preliminary data.</text>
</comment>
<dbReference type="RefSeq" id="WP_031422935.1">
    <property type="nucleotide sequence ID" value="NZ_JANIEL010000051.1"/>
</dbReference>
<dbReference type="Pfam" id="PF12844">
    <property type="entry name" value="HTH_19"/>
    <property type="match status" value="1"/>
</dbReference>
<protein>
    <submittedName>
        <fullName evidence="2">Helix-turn-helix domain-containing protein</fullName>
    </submittedName>
</protein>
<dbReference type="PROSITE" id="PS50943">
    <property type="entry name" value="HTH_CROC1"/>
    <property type="match status" value="1"/>
</dbReference>
<dbReference type="InterPro" id="IPR001387">
    <property type="entry name" value="Cro/C1-type_HTH"/>
</dbReference>
<dbReference type="SMART" id="SM00530">
    <property type="entry name" value="HTH_XRE"/>
    <property type="match status" value="1"/>
</dbReference>
<dbReference type="InterPro" id="IPR010982">
    <property type="entry name" value="Lambda_DNA-bd_dom_sf"/>
</dbReference>
<organism evidence="2 3">
    <name type="scientific">Exiguobacterium aestuarii</name>
    <dbReference type="NCBI Taxonomy" id="273527"/>
    <lineage>
        <taxon>Bacteria</taxon>
        <taxon>Bacillati</taxon>
        <taxon>Bacillota</taxon>
        <taxon>Bacilli</taxon>
        <taxon>Bacillales</taxon>
        <taxon>Bacillales Family XII. Incertae Sedis</taxon>
        <taxon>Exiguobacterium</taxon>
    </lineage>
</organism>
<dbReference type="Gene3D" id="1.10.260.40">
    <property type="entry name" value="lambda repressor-like DNA-binding domains"/>
    <property type="match status" value="1"/>
</dbReference>
<evidence type="ECO:0000313" key="3">
    <source>
        <dbReference type="Proteomes" id="UP001596439"/>
    </source>
</evidence>
<proteinExistence type="predicted"/>
<dbReference type="CDD" id="cd00093">
    <property type="entry name" value="HTH_XRE"/>
    <property type="match status" value="1"/>
</dbReference>
<name>A0ABW2PIM6_9BACL</name>
<evidence type="ECO:0000313" key="2">
    <source>
        <dbReference type="EMBL" id="MFC7389229.1"/>
    </source>
</evidence>
<dbReference type="SUPFAM" id="SSF47413">
    <property type="entry name" value="lambda repressor-like DNA-binding domains"/>
    <property type="match status" value="1"/>
</dbReference>
<sequence>MELVMDMYKGFRGDRLKSMRLKKDLSLDKCAELLGTNKSTLSRIENNKKPVDSEMFSSILELLGGTADYYMGRVEDPYITHSEYIDEIKKYHLIGGDMFAPDKLEELSQERFEALLKFARDQYRLNELEKELKENKER</sequence>
<gene>
    <name evidence="2" type="ORF">ACFQO8_03670</name>
</gene>